<dbReference type="EMBL" id="JMIU01000001">
    <property type="protein sequence ID" value="KDN95844.1"/>
    <property type="molecule type" value="Genomic_DNA"/>
</dbReference>
<feature type="transmembrane region" description="Helical" evidence="1">
    <location>
        <begin position="51"/>
        <end position="70"/>
    </location>
</feature>
<reference evidence="3 4" key="1">
    <citation type="submission" date="2014-04" db="EMBL/GenBank/DDBJ databases">
        <title>Draft genome sequence of Hydrogenovibrio marinus MH-110, a model organism for aerobic H2 metabolism.</title>
        <authorList>
            <person name="Cha H.J."/>
            <person name="Jo B.H."/>
            <person name="Hwang B.H."/>
        </authorList>
    </citation>
    <scope>NUCLEOTIDE SEQUENCE [LARGE SCALE GENOMIC DNA]</scope>
    <source>
        <strain evidence="3 4">MH-110</strain>
    </source>
</reference>
<keyword evidence="1" id="KW-0812">Transmembrane</keyword>
<gene>
    <name evidence="3" type="ORF">EI16_05990</name>
</gene>
<evidence type="ECO:0000259" key="2">
    <source>
        <dbReference type="Pfam" id="PF13386"/>
    </source>
</evidence>
<organism evidence="3 4">
    <name type="scientific">Hydrogenovibrio marinus</name>
    <dbReference type="NCBI Taxonomy" id="28885"/>
    <lineage>
        <taxon>Bacteria</taxon>
        <taxon>Pseudomonadati</taxon>
        <taxon>Pseudomonadota</taxon>
        <taxon>Gammaproteobacteria</taxon>
        <taxon>Thiotrichales</taxon>
        <taxon>Piscirickettsiaceae</taxon>
        <taxon>Hydrogenovibrio</taxon>
    </lineage>
</organism>
<name>A0A066ZU96_HYDMR</name>
<dbReference type="Pfam" id="PF13386">
    <property type="entry name" value="DsbD_2"/>
    <property type="match status" value="1"/>
</dbReference>
<dbReference type="PANTHER" id="PTHR42208:SF1">
    <property type="entry name" value="HEAVY METAL TRANSPORTER"/>
    <property type="match status" value="1"/>
</dbReference>
<proteinExistence type="predicted"/>
<evidence type="ECO:0000256" key="1">
    <source>
        <dbReference type="SAM" id="Phobius"/>
    </source>
</evidence>
<dbReference type="PANTHER" id="PTHR42208">
    <property type="entry name" value="HEAVY METAL TRANSPORTER-RELATED"/>
    <property type="match status" value="1"/>
</dbReference>
<keyword evidence="1" id="KW-1133">Transmembrane helix</keyword>
<feature type="transmembrane region" description="Helical" evidence="1">
    <location>
        <begin position="6"/>
        <end position="31"/>
    </location>
</feature>
<evidence type="ECO:0000313" key="3">
    <source>
        <dbReference type="EMBL" id="KDN95844.1"/>
    </source>
</evidence>
<comment type="caution">
    <text evidence="3">The sequence shown here is derived from an EMBL/GenBank/DDBJ whole genome shotgun (WGS) entry which is preliminary data.</text>
</comment>
<dbReference type="RefSeq" id="WP_029910783.1">
    <property type="nucleotide sequence ID" value="NZ_AP020335.1"/>
</dbReference>
<dbReference type="InterPro" id="IPR039447">
    <property type="entry name" value="UreH-like_TM_dom"/>
</dbReference>
<dbReference type="STRING" id="28885.EI16_05990"/>
<feature type="transmembrane region" description="Helical" evidence="1">
    <location>
        <begin position="208"/>
        <end position="229"/>
    </location>
</feature>
<evidence type="ECO:0000313" key="4">
    <source>
        <dbReference type="Proteomes" id="UP000027341"/>
    </source>
</evidence>
<feature type="domain" description="Urease accessory protein UreH-like transmembrane" evidence="2">
    <location>
        <begin position="8"/>
        <end position="219"/>
    </location>
</feature>
<protein>
    <submittedName>
        <fullName evidence="3">Membrane protein</fullName>
    </submittedName>
</protein>
<keyword evidence="4" id="KW-1185">Reference proteome</keyword>
<feature type="transmembrane region" description="Helical" evidence="1">
    <location>
        <begin position="140"/>
        <end position="166"/>
    </location>
</feature>
<accession>A0A066ZU96</accession>
<dbReference type="AlphaFoldDB" id="A0A066ZU96"/>
<feature type="transmembrane region" description="Helical" evidence="1">
    <location>
        <begin position="172"/>
        <end position="196"/>
    </location>
</feature>
<sequence length="230" mass="25163">MHESLLFTALMVGFLGGVHCLGMCSGVVGTLSFNLRPEVQLSLWRMFPYQLAYNLGRVTSYALIGALFGWLGHTVTSLATFLPAQQALQIFAGAFMLALGLYVAGIWNGVVVVEKLGTFIWKRLQPVVSKMTSVRTIPQAWLYGMIWGWLPCGLVYSMVIMAISAGGALQGAAVMIAFGLGTMPNLLLMGSFAFFFTRLSRNQRVRRAAGFLIMLMGAWQIWLAVSVHVS</sequence>
<keyword evidence="1" id="KW-0472">Membrane</keyword>
<feature type="transmembrane region" description="Helical" evidence="1">
    <location>
        <begin position="90"/>
        <end position="113"/>
    </location>
</feature>
<dbReference type="Proteomes" id="UP000027341">
    <property type="component" value="Unassembled WGS sequence"/>
</dbReference>